<keyword evidence="3 5" id="KW-1133">Transmembrane helix</keyword>
<feature type="transmembrane region" description="Helical" evidence="5">
    <location>
        <begin position="375"/>
        <end position="393"/>
    </location>
</feature>
<dbReference type="GO" id="GO:0005886">
    <property type="term" value="C:plasma membrane"/>
    <property type="evidence" value="ECO:0007669"/>
    <property type="project" value="UniProtKB-SubCell"/>
</dbReference>
<dbReference type="PANTHER" id="PTHR10924">
    <property type="entry name" value="MAJOR FACILITATOR SUPERFAMILY PROTEIN-RELATED"/>
    <property type="match status" value="1"/>
</dbReference>
<evidence type="ECO:0000313" key="6">
    <source>
        <dbReference type="EMBL" id="AZN40582.1"/>
    </source>
</evidence>
<feature type="transmembrane region" description="Helical" evidence="5">
    <location>
        <begin position="143"/>
        <end position="165"/>
    </location>
</feature>
<feature type="transmembrane region" description="Helical" evidence="5">
    <location>
        <begin position="289"/>
        <end position="306"/>
    </location>
</feature>
<dbReference type="InterPro" id="IPR049680">
    <property type="entry name" value="FLVCR1-2_SLC49-like"/>
</dbReference>
<proteinExistence type="predicted"/>
<comment type="subcellular location">
    <subcellularLocation>
        <location evidence="1">Cell membrane</location>
        <topology evidence="1">Multi-pass membrane protein</topology>
    </subcellularLocation>
</comment>
<evidence type="ECO:0000256" key="2">
    <source>
        <dbReference type="ARBA" id="ARBA00022692"/>
    </source>
</evidence>
<feature type="transmembrane region" description="Helical" evidence="5">
    <location>
        <begin position="59"/>
        <end position="79"/>
    </location>
</feature>
<dbReference type="SUPFAM" id="SSF103473">
    <property type="entry name" value="MFS general substrate transporter"/>
    <property type="match status" value="1"/>
</dbReference>
<reference evidence="7" key="1">
    <citation type="submission" date="2018-12" db="EMBL/GenBank/DDBJ databases">
        <title>Genome sequence of Peanibacillus sp.</title>
        <authorList>
            <person name="Subramani G."/>
            <person name="Srinivasan S."/>
            <person name="Kim M.K."/>
        </authorList>
    </citation>
    <scope>NUCLEOTIDE SEQUENCE [LARGE SCALE GENOMIC DNA]</scope>
    <source>
        <strain evidence="7">18JY67-1</strain>
    </source>
</reference>
<dbReference type="Pfam" id="PF07690">
    <property type="entry name" value="MFS_1"/>
    <property type="match status" value="1"/>
</dbReference>
<keyword evidence="4 5" id="KW-0472">Membrane</keyword>
<keyword evidence="7" id="KW-1185">Reference proteome</keyword>
<feature type="transmembrane region" description="Helical" evidence="5">
    <location>
        <begin position="348"/>
        <end position="369"/>
    </location>
</feature>
<feature type="transmembrane region" description="Helical" evidence="5">
    <location>
        <begin position="312"/>
        <end position="336"/>
    </location>
</feature>
<name>A0A3Q8X4W4_9BACL</name>
<dbReference type="KEGG" id="palb:EJC50_13655"/>
<evidence type="ECO:0000256" key="4">
    <source>
        <dbReference type="ARBA" id="ARBA00023136"/>
    </source>
</evidence>
<evidence type="ECO:0000256" key="3">
    <source>
        <dbReference type="ARBA" id="ARBA00022989"/>
    </source>
</evidence>
<protein>
    <submittedName>
        <fullName evidence="6">MFS transporter</fullName>
    </submittedName>
</protein>
<accession>A0A3Q8X4W4</accession>
<gene>
    <name evidence="6" type="ORF">EJC50_13655</name>
</gene>
<organism evidence="6 7">
    <name type="scientific">Paenibacillus albus</name>
    <dbReference type="NCBI Taxonomy" id="2495582"/>
    <lineage>
        <taxon>Bacteria</taxon>
        <taxon>Bacillati</taxon>
        <taxon>Bacillota</taxon>
        <taxon>Bacilli</taxon>
        <taxon>Bacillales</taxon>
        <taxon>Paenibacillaceae</taxon>
        <taxon>Paenibacillus</taxon>
    </lineage>
</organism>
<dbReference type="AlphaFoldDB" id="A0A3Q8X4W4"/>
<dbReference type="Gene3D" id="1.20.1250.20">
    <property type="entry name" value="MFS general substrate transporter like domains"/>
    <property type="match status" value="1"/>
</dbReference>
<dbReference type="OrthoDB" id="8596007at2"/>
<dbReference type="Proteomes" id="UP000272528">
    <property type="component" value="Chromosome"/>
</dbReference>
<evidence type="ECO:0000256" key="1">
    <source>
        <dbReference type="ARBA" id="ARBA00004651"/>
    </source>
</evidence>
<dbReference type="EMBL" id="CP034437">
    <property type="protein sequence ID" value="AZN40582.1"/>
    <property type="molecule type" value="Genomic_DNA"/>
</dbReference>
<feature type="transmembrane region" description="Helical" evidence="5">
    <location>
        <begin position="257"/>
        <end position="277"/>
    </location>
</feature>
<feature type="transmembrane region" description="Helical" evidence="5">
    <location>
        <begin position="21"/>
        <end position="39"/>
    </location>
</feature>
<dbReference type="InterPro" id="IPR036259">
    <property type="entry name" value="MFS_trans_sf"/>
</dbReference>
<dbReference type="GO" id="GO:0022857">
    <property type="term" value="F:transmembrane transporter activity"/>
    <property type="evidence" value="ECO:0007669"/>
    <property type="project" value="InterPro"/>
</dbReference>
<keyword evidence="2 5" id="KW-0812">Transmembrane</keyword>
<sequence length="416" mass="44218">MEKTANRGASGLNQTTSRWSVIIAYAALAAVTQILWVTFTPVTTDAAEQWGVSVDAVGWLSLVFPLIYVLLSIPFGFAADRSFRGALAWGAGLTVVGAFIRVVPGYDYSLAGQIAIAVGQPLVLNAVNKIAVLYVAPSKRPTAIAAGTASLFVGVMISNVTVPFLMEWDGLPAVLWTQALISAIACAALLLVLRHPSLYEEAEGDGVPVSVLRSLREIWGQRWVRLFSLLLFAGFGIFITLATWLEVLADAIGYNSVQVGTGLGIMTAAGIIGAAVLPDFAMRGYRARRILVLSLAVSTVLLIFLATGLPTWLFMSLLGLTGLLLLADLPIVLSFAEAKAEPQAAGAVTGLLLLFGNLGGIVLSLLVQLLLDERVLAISVLAVITVIIMPFALRFPGLPARKLPAETEKKQTIYFN</sequence>
<feature type="transmembrane region" description="Helical" evidence="5">
    <location>
        <begin position="171"/>
        <end position="193"/>
    </location>
</feature>
<dbReference type="PANTHER" id="PTHR10924:SF6">
    <property type="entry name" value="SOLUTE CARRIER FAMILY 49 MEMBER A3"/>
    <property type="match status" value="1"/>
</dbReference>
<feature type="transmembrane region" description="Helical" evidence="5">
    <location>
        <begin position="110"/>
        <end position="136"/>
    </location>
</feature>
<evidence type="ECO:0000313" key="7">
    <source>
        <dbReference type="Proteomes" id="UP000272528"/>
    </source>
</evidence>
<dbReference type="InterPro" id="IPR011701">
    <property type="entry name" value="MFS"/>
</dbReference>
<feature type="transmembrane region" description="Helical" evidence="5">
    <location>
        <begin position="86"/>
        <end position="104"/>
    </location>
</feature>
<feature type="transmembrane region" description="Helical" evidence="5">
    <location>
        <begin position="223"/>
        <end position="245"/>
    </location>
</feature>
<evidence type="ECO:0000256" key="5">
    <source>
        <dbReference type="SAM" id="Phobius"/>
    </source>
</evidence>